<dbReference type="Gene3D" id="1.10.30.10">
    <property type="entry name" value="High mobility group box domain"/>
    <property type="match status" value="1"/>
</dbReference>
<feature type="region of interest" description="Disordered" evidence="4">
    <location>
        <begin position="125"/>
        <end position="169"/>
    </location>
</feature>
<sequence length="185" mass="21469">MGCFVDTSASISATYLTGTMYNNNNVDCLWSQIRNADLMSGDSHSSRSLLTRYMLFMADQREIIRQTNPGALFHEITKMVAQSWSQLGAEEKQKYLNAAEVEKERFQRELEEYQKTDAYKKFIQNQNQEEVKQPKKAKKEKVEVVAKEEEEEEEEAAEDEVEEQVNPNSALEIPIFTEEFLNHNK</sequence>
<evidence type="ECO:0000256" key="3">
    <source>
        <dbReference type="PROSITE-ProRule" id="PRU00267"/>
    </source>
</evidence>
<evidence type="ECO:0000313" key="6">
    <source>
        <dbReference type="EMBL" id="CAL4104228.1"/>
    </source>
</evidence>
<protein>
    <recommendedName>
        <fullName evidence="5">HMG box domain-containing protein</fullName>
    </recommendedName>
</protein>
<feature type="DNA-binding region" description="HMG box" evidence="3">
    <location>
        <begin position="46"/>
        <end position="114"/>
    </location>
</feature>
<dbReference type="GO" id="GO:0010468">
    <property type="term" value="P:regulation of gene expression"/>
    <property type="evidence" value="ECO:0007669"/>
    <property type="project" value="TreeGrafter"/>
</dbReference>
<feature type="non-terminal residue" evidence="6">
    <location>
        <position position="185"/>
    </location>
</feature>
<gene>
    <name evidence="6" type="ORF">MNOR_LOCUS17734</name>
</gene>
<dbReference type="PANTHER" id="PTHR46040">
    <property type="entry name" value="HIGH MOBILITY GROUP PROTEIN 2"/>
    <property type="match status" value="1"/>
</dbReference>
<evidence type="ECO:0000256" key="2">
    <source>
        <dbReference type="ARBA" id="ARBA00023242"/>
    </source>
</evidence>
<dbReference type="PROSITE" id="PS50118">
    <property type="entry name" value="HMG_BOX_2"/>
    <property type="match status" value="1"/>
</dbReference>
<dbReference type="InterPro" id="IPR009071">
    <property type="entry name" value="HMG_box_dom"/>
</dbReference>
<evidence type="ECO:0000256" key="1">
    <source>
        <dbReference type="ARBA" id="ARBA00023125"/>
    </source>
</evidence>
<feature type="compositionally biased region" description="Acidic residues" evidence="4">
    <location>
        <begin position="148"/>
        <end position="163"/>
    </location>
</feature>
<comment type="caution">
    <text evidence="6">The sequence shown here is derived from an EMBL/GenBank/DDBJ whole genome shotgun (WGS) entry which is preliminary data.</text>
</comment>
<proteinExistence type="predicted"/>
<organism evidence="6 7">
    <name type="scientific">Meganyctiphanes norvegica</name>
    <name type="common">Northern krill</name>
    <name type="synonym">Thysanopoda norvegica</name>
    <dbReference type="NCBI Taxonomy" id="48144"/>
    <lineage>
        <taxon>Eukaryota</taxon>
        <taxon>Metazoa</taxon>
        <taxon>Ecdysozoa</taxon>
        <taxon>Arthropoda</taxon>
        <taxon>Crustacea</taxon>
        <taxon>Multicrustacea</taxon>
        <taxon>Malacostraca</taxon>
        <taxon>Eumalacostraca</taxon>
        <taxon>Eucarida</taxon>
        <taxon>Euphausiacea</taxon>
        <taxon>Euphausiidae</taxon>
        <taxon>Meganyctiphanes</taxon>
    </lineage>
</organism>
<feature type="domain" description="HMG box" evidence="5">
    <location>
        <begin position="46"/>
        <end position="114"/>
    </location>
</feature>
<accession>A0AAV2R181</accession>
<reference evidence="6 7" key="1">
    <citation type="submission" date="2024-05" db="EMBL/GenBank/DDBJ databases">
        <authorList>
            <person name="Wallberg A."/>
        </authorList>
    </citation>
    <scope>NUCLEOTIDE SEQUENCE [LARGE SCALE GENOMIC DNA]</scope>
</reference>
<dbReference type="AlphaFoldDB" id="A0AAV2R181"/>
<dbReference type="CDD" id="cd21980">
    <property type="entry name" value="HMG-box_HMG20"/>
    <property type="match status" value="1"/>
</dbReference>
<dbReference type="SUPFAM" id="SSF47095">
    <property type="entry name" value="HMG-box"/>
    <property type="match status" value="1"/>
</dbReference>
<dbReference type="PANTHER" id="PTHR46040:SF3">
    <property type="entry name" value="HIGH MOBILITY GROUP PROTEIN 2"/>
    <property type="match status" value="1"/>
</dbReference>
<evidence type="ECO:0000256" key="4">
    <source>
        <dbReference type="SAM" id="MobiDB-lite"/>
    </source>
</evidence>
<keyword evidence="1 3" id="KW-0238">DNA-binding</keyword>
<dbReference type="InterPro" id="IPR036910">
    <property type="entry name" value="HMG_box_dom_sf"/>
</dbReference>
<keyword evidence="2 3" id="KW-0539">Nucleus</keyword>
<dbReference type="SMART" id="SM00398">
    <property type="entry name" value="HMG"/>
    <property type="match status" value="1"/>
</dbReference>
<dbReference type="Pfam" id="PF00505">
    <property type="entry name" value="HMG_box"/>
    <property type="match status" value="1"/>
</dbReference>
<dbReference type="InterPro" id="IPR051965">
    <property type="entry name" value="ChromReg_NeuronalGeneExpr"/>
</dbReference>
<dbReference type="Proteomes" id="UP001497623">
    <property type="component" value="Unassembled WGS sequence"/>
</dbReference>
<keyword evidence="7" id="KW-1185">Reference proteome</keyword>
<dbReference type="EMBL" id="CAXKWB010012327">
    <property type="protein sequence ID" value="CAL4104228.1"/>
    <property type="molecule type" value="Genomic_DNA"/>
</dbReference>
<evidence type="ECO:0000313" key="7">
    <source>
        <dbReference type="Proteomes" id="UP001497623"/>
    </source>
</evidence>
<dbReference type="GO" id="GO:0003677">
    <property type="term" value="F:DNA binding"/>
    <property type="evidence" value="ECO:0007669"/>
    <property type="project" value="UniProtKB-UniRule"/>
</dbReference>
<evidence type="ECO:0000259" key="5">
    <source>
        <dbReference type="PROSITE" id="PS50118"/>
    </source>
</evidence>
<name>A0AAV2R181_MEGNR</name>
<dbReference type="GO" id="GO:0005634">
    <property type="term" value="C:nucleus"/>
    <property type="evidence" value="ECO:0007669"/>
    <property type="project" value="UniProtKB-UniRule"/>
</dbReference>